<reference evidence="3 4" key="1">
    <citation type="journal article" date="2019" name="Nat. Plants">
        <title>Genome sequencing of Musa balbisiana reveals subgenome evolution and function divergence in polyploid bananas.</title>
        <authorList>
            <person name="Yao X."/>
        </authorList>
    </citation>
    <scope>NUCLEOTIDE SEQUENCE [LARGE SCALE GENOMIC DNA]</scope>
    <source>
        <strain evidence="4">cv. DH-PKW</strain>
        <tissue evidence="3">Leaves</tissue>
    </source>
</reference>
<feature type="domain" description="C2H2-type" evidence="2">
    <location>
        <begin position="108"/>
        <end position="129"/>
    </location>
</feature>
<dbReference type="EMBL" id="PYDT01000006">
    <property type="protein sequence ID" value="THU59000.1"/>
    <property type="molecule type" value="Genomic_DNA"/>
</dbReference>
<evidence type="ECO:0000313" key="4">
    <source>
        <dbReference type="Proteomes" id="UP000317650"/>
    </source>
</evidence>
<evidence type="ECO:0000313" key="3">
    <source>
        <dbReference type="EMBL" id="THU59000.1"/>
    </source>
</evidence>
<protein>
    <recommendedName>
        <fullName evidence="2">C2H2-type domain-containing protein</fullName>
    </recommendedName>
</protein>
<keyword evidence="1" id="KW-0732">Signal</keyword>
<name>A0A4S8JBD9_MUSBA</name>
<feature type="chain" id="PRO_5020375595" description="C2H2-type domain-containing protein" evidence="1">
    <location>
        <begin position="27"/>
        <end position="319"/>
    </location>
</feature>
<feature type="signal peptide" evidence="1">
    <location>
        <begin position="1"/>
        <end position="26"/>
    </location>
</feature>
<sequence>MVRAVGAIPILVAALVLSLCLHGCRSVQELNGVAGTRTLLQDDTKKHEVHCSRERSRIAWKIIEEYLMPFVEQEQYEISSKCRLHPDNDMFREQEQHKIHVETNEWRCGFCKKSFRAEKFLDQHFDNRHYNLLNYSLADNCFPTNQGHSASRLHEFFLRQFCDAHTCTGGKKPFSRGGKAVGIEFLCHSEVFVIKFKAIKCPLPGCLYIDSDVVASVLSNGLFASKRNEETHPRLETHPKNRAEDKAFIDGETKGIGWQLLFCAAITTIKINIVKRKDEANQLVETYGVTPEFSLVILPLHGGVLYYAFQLARPAVIGN</sequence>
<dbReference type="PANTHER" id="PTHR21385">
    <property type="entry name" value="ZINC FINGER PROTEIN-RELATED"/>
    <property type="match status" value="1"/>
</dbReference>
<dbReference type="Proteomes" id="UP000317650">
    <property type="component" value="Chromosome 3"/>
</dbReference>
<gene>
    <name evidence="3" type="ORF">C4D60_Mb03t20380</name>
</gene>
<comment type="caution">
    <text evidence="3">The sequence shown here is derived from an EMBL/GenBank/DDBJ whole genome shotgun (WGS) entry which is preliminary data.</text>
</comment>
<dbReference type="InterPro" id="IPR013087">
    <property type="entry name" value="Znf_C2H2_type"/>
</dbReference>
<keyword evidence="4" id="KW-1185">Reference proteome</keyword>
<evidence type="ECO:0000256" key="1">
    <source>
        <dbReference type="SAM" id="SignalP"/>
    </source>
</evidence>
<dbReference type="PANTHER" id="PTHR21385:SF0">
    <property type="entry name" value="RE51073P"/>
    <property type="match status" value="1"/>
</dbReference>
<accession>A0A4S8JBD9</accession>
<organism evidence="3 4">
    <name type="scientific">Musa balbisiana</name>
    <name type="common">Banana</name>
    <dbReference type="NCBI Taxonomy" id="52838"/>
    <lineage>
        <taxon>Eukaryota</taxon>
        <taxon>Viridiplantae</taxon>
        <taxon>Streptophyta</taxon>
        <taxon>Embryophyta</taxon>
        <taxon>Tracheophyta</taxon>
        <taxon>Spermatophyta</taxon>
        <taxon>Magnoliopsida</taxon>
        <taxon>Liliopsida</taxon>
        <taxon>Zingiberales</taxon>
        <taxon>Musaceae</taxon>
        <taxon>Musa</taxon>
    </lineage>
</organism>
<proteinExistence type="predicted"/>
<dbReference type="AlphaFoldDB" id="A0A4S8JBD9"/>
<dbReference type="PROSITE" id="PS00028">
    <property type="entry name" value="ZINC_FINGER_C2H2_1"/>
    <property type="match status" value="1"/>
</dbReference>
<evidence type="ECO:0000259" key="2">
    <source>
        <dbReference type="PROSITE" id="PS00028"/>
    </source>
</evidence>